<feature type="domain" description="TonB-dependent receptor-like beta-barrel" evidence="12">
    <location>
        <begin position="814"/>
        <end position="1075"/>
    </location>
</feature>
<dbReference type="Pfam" id="PF00593">
    <property type="entry name" value="TonB_dep_Rec_b-barrel"/>
    <property type="match status" value="1"/>
</dbReference>
<feature type="signal peptide" evidence="11">
    <location>
        <begin position="1"/>
        <end position="29"/>
    </location>
</feature>
<dbReference type="InterPro" id="IPR039426">
    <property type="entry name" value="TonB-dep_rcpt-like"/>
</dbReference>
<keyword evidence="7 10" id="KW-0798">TonB box</keyword>
<evidence type="ECO:0000313" key="14">
    <source>
        <dbReference type="EMBL" id="OBY51406.1"/>
    </source>
</evidence>
<dbReference type="PANTHER" id="PTHR30069">
    <property type="entry name" value="TONB-DEPENDENT OUTER MEMBRANE RECEPTOR"/>
    <property type="match status" value="1"/>
</dbReference>
<dbReference type="InterPro" id="IPR000531">
    <property type="entry name" value="Beta-barrel_TonB"/>
</dbReference>
<dbReference type="InterPro" id="IPR012910">
    <property type="entry name" value="Plug_dom"/>
</dbReference>
<dbReference type="PROSITE" id="PS01156">
    <property type="entry name" value="TONB_DEPENDENT_REC_2"/>
    <property type="match status" value="1"/>
</dbReference>
<sequence>MICFINTKTGSVATILMFALLGLPFSTLADQNSDSTTLETINVNASAEAKADAGKDEVYSKNNVTEYKSKKEIETYHSQSVADLLSGVTGVYSGDARNGGAIDPIIRSAWGQGRIPVVVDDTEQSITIWRGFAGVNNRNYLDPFLVSSVNVEKGPVLDRTLRSGAAGTVRMTTLNPDDIIKPGKKWGIELKTETANNSIKARPYQGVPIGQDYRLVASDGSAQWNEWAVYYKDDDRVVPRRHGRNKPFKDNAVRLALAAKDDNYEILGAYAYRSKGNYFAGTRGGKKYGQGLTIEGAQALNELNSDDPYIPKIALIYKPGEEVPNTSYESRSWLWKGKLHFNKHTTLSANFRNTKINYGDIMPSRLGYNFSTNKTVAEWPLADVRQKTGSVEFSYNPPDNKWVDLKMGVWAVRNTTATNTAGGSPGDILFSDMNFSRLTVESQAELATEIGEKAYKIDEIQDEAEQKRIMNRLYEIYNKKIDTYMKNPQFKNVDGIFNTQPAQVQFARDNHMGITFSNAMDLTPKLRLSVMANYRRETLDSTNVYELWDKYNVSSINAYGYDNPSTDTTETRTYSCVDKDYQGICRMSNSARSGNRKGKRNEFTAGFKFEYAPTDWLLLTAGMKYTHYKSKDRGLQEKIADMKIEDVVTYGRIPFKIRKLKELDPKIRDLLNSVDEKTIRYNQLLEEFETMIPPPQAVTNEEYEKWFNERIAYAEARTPPRTPEEDAALAMFPFEDDFYETEHDQTIYWERDEYGNFPAETFPLNDGRITKEMLTKKGIVRGSREPDFIYKIKSNFTNRPDVIPITKAQWEQMKKAERKDHAWAPSFSATVFLTDNARVYVRYDETKRMPSIFEDTIGYSIDILTPLYKRKPEHSKNIEVGYVHDLRGFFPSLRRADIRINWYKNTTRNIFDRDINYEMKQFDKRILEGVEFSARYDQGRFFADVGISYNIKNKFCNKSSAIRDVGVIYNIQKFEPFPECVNGGNQNGYLKNTILPKYSITANLGLRFLDERLEVGTRMVYHTNVKETRNKSLRDAGWFANDNNNPRWQPVFLMDAYMNYQFNENLAASLSVTNLTDRYYLDPMTRSSMPGPGRTVKLGLTATF</sequence>
<evidence type="ECO:0000256" key="6">
    <source>
        <dbReference type="ARBA" id="ARBA00022729"/>
    </source>
</evidence>
<keyword evidence="9" id="KW-0998">Cell outer membrane</keyword>
<dbReference type="SUPFAM" id="SSF56935">
    <property type="entry name" value="Porins"/>
    <property type="match status" value="1"/>
</dbReference>
<keyword evidence="14" id="KW-0675">Receptor</keyword>
<proteinExistence type="inferred from homology"/>
<gene>
    <name evidence="14" type="ORF">BBB52_07340</name>
</gene>
<evidence type="ECO:0000256" key="11">
    <source>
        <dbReference type="SAM" id="SignalP"/>
    </source>
</evidence>
<evidence type="ECO:0000256" key="7">
    <source>
        <dbReference type="ARBA" id="ARBA00023077"/>
    </source>
</evidence>
<dbReference type="Gene3D" id="2.40.170.20">
    <property type="entry name" value="TonB-dependent receptor, beta-barrel domain"/>
    <property type="match status" value="2"/>
</dbReference>
<evidence type="ECO:0000256" key="5">
    <source>
        <dbReference type="ARBA" id="ARBA00022692"/>
    </source>
</evidence>
<dbReference type="GO" id="GO:0015344">
    <property type="term" value="F:siderophore uptake transmembrane transporter activity"/>
    <property type="evidence" value="ECO:0007669"/>
    <property type="project" value="TreeGrafter"/>
</dbReference>
<comment type="caution">
    <text evidence="14">The sequence shown here is derived from an EMBL/GenBank/DDBJ whole genome shotgun (WGS) entry which is preliminary data.</text>
</comment>
<evidence type="ECO:0000256" key="8">
    <source>
        <dbReference type="ARBA" id="ARBA00023136"/>
    </source>
</evidence>
<feature type="domain" description="TonB-dependent receptor plug" evidence="13">
    <location>
        <begin position="68"/>
        <end position="156"/>
    </location>
</feature>
<reference evidence="14 15" key="1">
    <citation type="submission" date="2016-06" db="EMBL/GenBank/DDBJ databases">
        <title>Simultaneous identification of Haemophilus influenzae and Haemophilus haemolyticus using TaqMan real-time PCR.</title>
        <authorList>
            <person name="Price E.P."/>
            <person name="Sarovich D.S."/>
            <person name="Harris T."/>
            <person name="Spargo J.C."/>
            <person name="Nosworthy E."/>
            <person name="Beissbarth J."/>
            <person name="Smith-Vaughan H."/>
        </authorList>
    </citation>
    <scope>NUCLEOTIDE SEQUENCE [LARGE SCALE GENOMIC DNA]</scope>
    <source>
        <strain evidence="14 15">ATCC 7901</strain>
    </source>
</reference>
<feature type="chain" id="PRO_5043054325" evidence="11">
    <location>
        <begin position="30"/>
        <end position="1104"/>
    </location>
</feature>
<dbReference type="GO" id="GO:0009279">
    <property type="term" value="C:cell outer membrane"/>
    <property type="evidence" value="ECO:0007669"/>
    <property type="project" value="UniProtKB-SubCell"/>
</dbReference>
<evidence type="ECO:0000313" key="15">
    <source>
        <dbReference type="Proteomes" id="UP000092746"/>
    </source>
</evidence>
<evidence type="ECO:0000256" key="9">
    <source>
        <dbReference type="ARBA" id="ARBA00023237"/>
    </source>
</evidence>
<keyword evidence="3" id="KW-0813">Transport</keyword>
<evidence type="ECO:0000259" key="13">
    <source>
        <dbReference type="Pfam" id="PF07715"/>
    </source>
</evidence>
<dbReference type="AlphaFoldDB" id="A0AAP7L365"/>
<comment type="subcellular location">
    <subcellularLocation>
        <location evidence="1">Cell outer membrane</location>
        <topology evidence="1">Multi-pass membrane protein</topology>
    </subcellularLocation>
</comment>
<keyword evidence="4" id="KW-1134">Transmembrane beta strand</keyword>
<evidence type="ECO:0000259" key="12">
    <source>
        <dbReference type="Pfam" id="PF00593"/>
    </source>
</evidence>
<keyword evidence="6 11" id="KW-0732">Signal</keyword>
<evidence type="ECO:0000256" key="10">
    <source>
        <dbReference type="RuleBase" id="RU003357"/>
    </source>
</evidence>
<comment type="similarity">
    <text evidence="2 10">Belongs to the TonB-dependent receptor family.</text>
</comment>
<name>A0AAP7L365_AGGAP</name>
<protein>
    <submittedName>
        <fullName evidence="14">TonB-dependent receptor</fullName>
    </submittedName>
</protein>
<evidence type="ECO:0000256" key="4">
    <source>
        <dbReference type="ARBA" id="ARBA00022452"/>
    </source>
</evidence>
<organism evidence="14 15">
    <name type="scientific">Aggregatibacter aphrophilus</name>
    <name type="common">Haemophilus aphrophilus</name>
    <dbReference type="NCBI Taxonomy" id="732"/>
    <lineage>
        <taxon>Bacteria</taxon>
        <taxon>Pseudomonadati</taxon>
        <taxon>Pseudomonadota</taxon>
        <taxon>Gammaproteobacteria</taxon>
        <taxon>Pasteurellales</taxon>
        <taxon>Pasteurellaceae</taxon>
        <taxon>Aggregatibacter</taxon>
    </lineage>
</organism>
<dbReference type="Gene3D" id="2.170.130.10">
    <property type="entry name" value="TonB-dependent receptor, plug domain"/>
    <property type="match status" value="1"/>
</dbReference>
<dbReference type="GO" id="GO:0044718">
    <property type="term" value="P:siderophore transmembrane transport"/>
    <property type="evidence" value="ECO:0007669"/>
    <property type="project" value="TreeGrafter"/>
</dbReference>
<dbReference type="Proteomes" id="UP000092746">
    <property type="component" value="Unassembled WGS sequence"/>
</dbReference>
<dbReference type="EMBL" id="MAQE01000014">
    <property type="protein sequence ID" value="OBY51406.1"/>
    <property type="molecule type" value="Genomic_DNA"/>
</dbReference>
<dbReference type="InterPro" id="IPR010917">
    <property type="entry name" value="TonB_rcpt_CS"/>
</dbReference>
<evidence type="ECO:0000256" key="3">
    <source>
        <dbReference type="ARBA" id="ARBA00022448"/>
    </source>
</evidence>
<evidence type="ECO:0000256" key="2">
    <source>
        <dbReference type="ARBA" id="ARBA00009810"/>
    </source>
</evidence>
<dbReference type="InterPro" id="IPR036942">
    <property type="entry name" value="Beta-barrel_TonB_sf"/>
</dbReference>
<keyword evidence="8 10" id="KW-0472">Membrane</keyword>
<evidence type="ECO:0000256" key="1">
    <source>
        <dbReference type="ARBA" id="ARBA00004571"/>
    </source>
</evidence>
<accession>A0AAP7L365</accession>
<dbReference type="RefSeq" id="WP_065295493.1">
    <property type="nucleotide sequence ID" value="NZ_MAQE01000014.1"/>
</dbReference>
<dbReference type="InterPro" id="IPR037066">
    <property type="entry name" value="Plug_dom_sf"/>
</dbReference>
<dbReference type="Pfam" id="PF07715">
    <property type="entry name" value="Plug"/>
    <property type="match status" value="1"/>
</dbReference>
<keyword evidence="5" id="KW-0812">Transmembrane</keyword>
<dbReference type="PANTHER" id="PTHR30069:SF41">
    <property type="entry name" value="HEME_HEMOPEXIN UTILIZATION PROTEIN C"/>
    <property type="match status" value="1"/>
</dbReference>